<name>A0A397IE16_9GLOM</name>
<keyword evidence="1" id="KW-0808">Transferase</keyword>
<dbReference type="InterPro" id="IPR000719">
    <property type="entry name" value="Prot_kinase_dom"/>
</dbReference>
<reference evidence="6 7" key="1">
    <citation type="submission" date="2018-08" db="EMBL/GenBank/DDBJ databases">
        <title>Genome and evolution of the arbuscular mycorrhizal fungus Diversispora epigaea (formerly Glomus versiforme) and its bacterial endosymbionts.</title>
        <authorList>
            <person name="Sun X."/>
            <person name="Fei Z."/>
            <person name="Harrison M."/>
        </authorList>
    </citation>
    <scope>NUCLEOTIDE SEQUENCE [LARGE SCALE GENOMIC DNA]</scope>
    <source>
        <strain evidence="6 7">IT104</strain>
    </source>
</reference>
<gene>
    <name evidence="6" type="ORF">Glove_227g67</name>
</gene>
<evidence type="ECO:0000256" key="4">
    <source>
        <dbReference type="ARBA" id="ARBA00022840"/>
    </source>
</evidence>
<organism evidence="6 7">
    <name type="scientific">Diversispora epigaea</name>
    <dbReference type="NCBI Taxonomy" id="1348612"/>
    <lineage>
        <taxon>Eukaryota</taxon>
        <taxon>Fungi</taxon>
        <taxon>Fungi incertae sedis</taxon>
        <taxon>Mucoromycota</taxon>
        <taxon>Glomeromycotina</taxon>
        <taxon>Glomeromycetes</taxon>
        <taxon>Diversisporales</taxon>
        <taxon>Diversisporaceae</taxon>
        <taxon>Diversispora</taxon>
    </lineage>
</organism>
<accession>A0A397IE16</accession>
<dbReference type="Pfam" id="PF07714">
    <property type="entry name" value="PK_Tyr_Ser-Thr"/>
    <property type="match status" value="1"/>
</dbReference>
<dbReference type="AlphaFoldDB" id="A0A397IE16"/>
<evidence type="ECO:0000256" key="3">
    <source>
        <dbReference type="ARBA" id="ARBA00022777"/>
    </source>
</evidence>
<dbReference type="Gene3D" id="1.10.510.10">
    <property type="entry name" value="Transferase(Phosphotransferase) domain 1"/>
    <property type="match status" value="1"/>
</dbReference>
<dbReference type="InterPro" id="IPR011009">
    <property type="entry name" value="Kinase-like_dom_sf"/>
</dbReference>
<dbReference type="PANTHER" id="PTHR44329:SF288">
    <property type="entry name" value="MITOGEN-ACTIVATED PROTEIN KINASE KINASE KINASE 20"/>
    <property type="match status" value="1"/>
</dbReference>
<dbReference type="Proteomes" id="UP000266861">
    <property type="component" value="Unassembled WGS sequence"/>
</dbReference>
<evidence type="ECO:0000256" key="2">
    <source>
        <dbReference type="ARBA" id="ARBA00022741"/>
    </source>
</evidence>
<evidence type="ECO:0000313" key="7">
    <source>
        <dbReference type="Proteomes" id="UP000266861"/>
    </source>
</evidence>
<proteinExistence type="predicted"/>
<dbReference type="SUPFAM" id="SSF56112">
    <property type="entry name" value="Protein kinase-like (PK-like)"/>
    <property type="match status" value="1"/>
</dbReference>
<dbReference type="PROSITE" id="PS50011">
    <property type="entry name" value="PROTEIN_KINASE_DOM"/>
    <property type="match status" value="1"/>
</dbReference>
<evidence type="ECO:0000313" key="6">
    <source>
        <dbReference type="EMBL" id="RHZ74141.1"/>
    </source>
</evidence>
<keyword evidence="3" id="KW-0418">Kinase</keyword>
<dbReference type="InterPro" id="IPR051681">
    <property type="entry name" value="Ser/Thr_Kinases-Pseudokinases"/>
</dbReference>
<dbReference type="InterPro" id="IPR001245">
    <property type="entry name" value="Ser-Thr/Tyr_kinase_cat_dom"/>
</dbReference>
<feature type="domain" description="Protein kinase" evidence="5">
    <location>
        <begin position="86"/>
        <end position="367"/>
    </location>
</feature>
<dbReference type="GO" id="GO:0004674">
    <property type="term" value="F:protein serine/threonine kinase activity"/>
    <property type="evidence" value="ECO:0007669"/>
    <property type="project" value="TreeGrafter"/>
</dbReference>
<evidence type="ECO:0000256" key="1">
    <source>
        <dbReference type="ARBA" id="ARBA00022679"/>
    </source>
</evidence>
<dbReference type="STRING" id="1348612.A0A397IE16"/>
<evidence type="ECO:0000259" key="5">
    <source>
        <dbReference type="PROSITE" id="PS50011"/>
    </source>
</evidence>
<dbReference type="GO" id="GO:0005524">
    <property type="term" value="F:ATP binding"/>
    <property type="evidence" value="ECO:0007669"/>
    <property type="project" value="UniProtKB-KW"/>
</dbReference>
<dbReference type="EMBL" id="PQFF01000210">
    <property type="protein sequence ID" value="RHZ74141.1"/>
    <property type="molecule type" value="Genomic_DNA"/>
</dbReference>
<keyword evidence="7" id="KW-1185">Reference proteome</keyword>
<dbReference type="PANTHER" id="PTHR44329">
    <property type="entry name" value="SERINE/THREONINE-PROTEIN KINASE TNNI3K-RELATED"/>
    <property type="match status" value="1"/>
</dbReference>
<keyword evidence="2" id="KW-0547">Nucleotide-binding</keyword>
<keyword evidence="4" id="KW-0067">ATP-binding</keyword>
<comment type="caution">
    <text evidence="6">The sequence shown here is derived from an EMBL/GenBank/DDBJ whole genome shotgun (WGS) entry which is preliminary data.</text>
</comment>
<dbReference type="OrthoDB" id="2342367at2759"/>
<protein>
    <recommendedName>
        <fullName evidence="5">Protein kinase domain-containing protein</fullName>
    </recommendedName>
</protein>
<sequence>MPQTKHCFAGHSSNDFIYRDYKNEIYSNSECNMCTKEHYLQEFGTWTSGNSDIDKVIQKSQSSLINRDRFTMNYNNSLQWIPYDDFYDIRHIADGGDGFIYSARLRKGLKWYWDLNKQDWKYWVYYRFALKELKDSRYDLSEFLKKNIIVNDSDYINKCYGISKNPLTQNYIIVMNIYDYSLHHYLNCWDLRWETKIDLLLLISFGFDNLHRKNIVHGNLHSGNILIEIIFGFKNVNTAQITDLGLCRLENYLKSNHNSSNNNNQNNKIYGSIPYIPPEVLRGDAFTMKGDIYSFGGIMYEIITTQQPFVDQAHDTYLMIDICNGARPKVPDIILNWIPEWYLNLMYRCWSDDPSERPTADELSNFFCEISDKLYLNTVDNDIMRQLGIADQNQEKAFKSQSELFPYPNKHPQSCYISRCIHTLHGLHDSLDDIESGKSSDPNLLKSNELI</sequence>